<reference evidence="3 4" key="1">
    <citation type="submission" date="2020-08" db="EMBL/GenBank/DDBJ databases">
        <title>Genomic Encyclopedia of Type Strains, Phase IV (KMG-IV): sequencing the most valuable type-strain genomes for metagenomic binning, comparative biology and taxonomic classification.</title>
        <authorList>
            <person name="Goeker M."/>
        </authorList>
    </citation>
    <scope>NUCLEOTIDE SEQUENCE [LARGE SCALE GENOMIC DNA]</scope>
    <source>
        <strain evidence="3 4">YC6886</strain>
    </source>
</reference>
<feature type="transmembrane region" description="Helical" evidence="2">
    <location>
        <begin position="228"/>
        <end position="247"/>
    </location>
</feature>
<dbReference type="RefSeq" id="WP_184016700.1">
    <property type="nucleotide sequence ID" value="NZ_JACHFD010000004.1"/>
</dbReference>
<feature type="region of interest" description="Disordered" evidence="1">
    <location>
        <begin position="186"/>
        <end position="221"/>
    </location>
</feature>
<proteinExistence type="predicted"/>
<gene>
    <name evidence="3" type="ORF">HNR46_001195</name>
</gene>
<evidence type="ECO:0000313" key="4">
    <source>
        <dbReference type="Proteomes" id="UP000557717"/>
    </source>
</evidence>
<evidence type="ECO:0000313" key="3">
    <source>
        <dbReference type="EMBL" id="MBB5350961.1"/>
    </source>
</evidence>
<evidence type="ECO:0000256" key="1">
    <source>
        <dbReference type="SAM" id="MobiDB-lite"/>
    </source>
</evidence>
<dbReference type="AlphaFoldDB" id="A0A840VDP2"/>
<organism evidence="3 4">
    <name type="scientific">Haloferula luteola</name>
    <dbReference type="NCBI Taxonomy" id="595692"/>
    <lineage>
        <taxon>Bacteria</taxon>
        <taxon>Pseudomonadati</taxon>
        <taxon>Verrucomicrobiota</taxon>
        <taxon>Verrucomicrobiia</taxon>
        <taxon>Verrucomicrobiales</taxon>
        <taxon>Verrucomicrobiaceae</taxon>
        <taxon>Haloferula</taxon>
    </lineage>
</organism>
<keyword evidence="2" id="KW-0472">Membrane</keyword>
<sequence>MSDIRQTEYAWRLKKIETTNDTFQAIVQFSELTWTFANSPDKADLKNQLREFLLENHPELPAFKEKQIKTVPYRYSNSQFRDNSITRLADFREEWSVRLLGWCLMDDRELEEPEWTEEQLDIWFQEGGGQNKNPESAAFTLSKMQLPDAPTGDLFLSTTPKSIELWKGWWKKHEHEIGALLAQPIPDPSQAAQDKGSAEPPQDAVQDNAPPSTPAENSSLAQSPPHRWAWILGAFLAISLTALLLIARRKSRDESP</sequence>
<comment type="caution">
    <text evidence="3">The sequence shown here is derived from an EMBL/GenBank/DDBJ whole genome shotgun (WGS) entry which is preliminary data.</text>
</comment>
<accession>A0A840VDP2</accession>
<name>A0A840VDP2_9BACT</name>
<keyword evidence="4" id="KW-1185">Reference proteome</keyword>
<protein>
    <submittedName>
        <fullName evidence="3">Uncharacterized protein</fullName>
    </submittedName>
</protein>
<dbReference type="Proteomes" id="UP000557717">
    <property type="component" value="Unassembled WGS sequence"/>
</dbReference>
<keyword evidence="2" id="KW-0812">Transmembrane</keyword>
<dbReference type="EMBL" id="JACHFD010000004">
    <property type="protein sequence ID" value="MBB5350961.1"/>
    <property type="molecule type" value="Genomic_DNA"/>
</dbReference>
<evidence type="ECO:0000256" key="2">
    <source>
        <dbReference type="SAM" id="Phobius"/>
    </source>
</evidence>
<keyword evidence="2" id="KW-1133">Transmembrane helix</keyword>